<sequence length="61" mass="7097">MMNAKIGVVFFVMRRNVGWGVHYMLEDDQLEYSLVETLKGTKGTIFFTAELVDLTRFFMSI</sequence>
<dbReference type="EMBL" id="JBGMDY010000006">
    <property type="protein sequence ID" value="KAL2330311.1"/>
    <property type="molecule type" value="Genomic_DNA"/>
</dbReference>
<accession>A0ABD1M3H1</accession>
<comment type="caution">
    <text evidence="1">The sequence shown here is derived from an EMBL/GenBank/DDBJ whole genome shotgun (WGS) entry which is preliminary data.</text>
</comment>
<keyword evidence="2" id="KW-1185">Reference proteome</keyword>
<evidence type="ECO:0000313" key="2">
    <source>
        <dbReference type="Proteomes" id="UP001603857"/>
    </source>
</evidence>
<name>A0ABD1M3H1_9FABA</name>
<protein>
    <submittedName>
        <fullName evidence="1">Uncharacterized protein</fullName>
    </submittedName>
</protein>
<reference evidence="1 2" key="1">
    <citation type="submission" date="2024-08" db="EMBL/GenBank/DDBJ databases">
        <title>Insights into the chromosomal genome structure of Flemingia macrophylla.</title>
        <authorList>
            <person name="Ding Y."/>
            <person name="Zhao Y."/>
            <person name="Bi W."/>
            <person name="Wu M."/>
            <person name="Zhao G."/>
            <person name="Gong Y."/>
            <person name="Li W."/>
            <person name="Zhang P."/>
        </authorList>
    </citation>
    <scope>NUCLEOTIDE SEQUENCE [LARGE SCALE GENOMIC DNA]</scope>
    <source>
        <strain evidence="1">DYQJB</strain>
        <tissue evidence="1">Leaf</tissue>
    </source>
</reference>
<dbReference type="Proteomes" id="UP001603857">
    <property type="component" value="Unassembled WGS sequence"/>
</dbReference>
<dbReference type="AlphaFoldDB" id="A0ABD1M3H1"/>
<proteinExistence type="predicted"/>
<gene>
    <name evidence="1" type="ORF">Fmac_017892</name>
</gene>
<evidence type="ECO:0000313" key="1">
    <source>
        <dbReference type="EMBL" id="KAL2330311.1"/>
    </source>
</evidence>
<organism evidence="1 2">
    <name type="scientific">Flemingia macrophylla</name>
    <dbReference type="NCBI Taxonomy" id="520843"/>
    <lineage>
        <taxon>Eukaryota</taxon>
        <taxon>Viridiplantae</taxon>
        <taxon>Streptophyta</taxon>
        <taxon>Embryophyta</taxon>
        <taxon>Tracheophyta</taxon>
        <taxon>Spermatophyta</taxon>
        <taxon>Magnoliopsida</taxon>
        <taxon>eudicotyledons</taxon>
        <taxon>Gunneridae</taxon>
        <taxon>Pentapetalae</taxon>
        <taxon>rosids</taxon>
        <taxon>fabids</taxon>
        <taxon>Fabales</taxon>
        <taxon>Fabaceae</taxon>
        <taxon>Papilionoideae</taxon>
        <taxon>50 kb inversion clade</taxon>
        <taxon>NPAAA clade</taxon>
        <taxon>indigoferoid/millettioid clade</taxon>
        <taxon>Phaseoleae</taxon>
        <taxon>Flemingia</taxon>
    </lineage>
</organism>